<protein>
    <recommendedName>
        <fullName evidence="9">inosine/xanthosine triphosphatase</fullName>
        <ecNumber evidence="9">3.6.1.73</ecNumber>
    </recommendedName>
</protein>
<evidence type="ECO:0000256" key="10">
    <source>
        <dbReference type="ARBA" id="ARBA00048174"/>
    </source>
</evidence>
<dbReference type="SUPFAM" id="SSF52972">
    <property type="entry name" value="ITPase-like"/>
    <property type="match status" value="1"/>
</dbReference>
<accession>A0ABX2RYW7</accession>
<evidence type="ECO:0000313" key="15">
    <source>
        <dbReference type="Proteomes" id="UP000533017"/>
    </source>
</evidence>
<feature type="region of interest" description="Disordered" evidence="12">
    <location>
        <begin position="42"/>
        <end position="64"/>
    </location>
</feature>
<comment type="caution">
    <text evidence="14">The sequence shown here is derived from an EMBL/GenBank/DDBJ whole genome shotgun (WGS) entry which is preliminary data.</text>
</comment>
<dbReference type="InterPro" id="IPR026533">
    <property type="entry name" value="NTPase/PRRC1"/>
</dbReference>
<dbReference type="Proteomes" id="UP000533017">
    <property type="component" value="Unassembled WGS sequence"/>
</dbReference>
<dbReference type="Pfam" id="PF01931">
    <property type="entry name" value="NTPase_I-T"/>
    <property type="match status" value="1"/>
</dbReference>
<comment type="cofactor">
    <cofactor evidence="2">
        <name>Mg(2+)</name>
        <dbReference type="ChEBI" id="CHEBI:18420"/>
    </cofactor>
</comment>
<dbReference type="PANTHER" id="PTHR34699:SF2">
    <property type="entry name" value="NON-CANONICAL PURINE NTP PHOSPHATASE_PRRC1 DOMAIN-CONTAINING PROTEIN"/>
    <property type="match status" value="1"/>
</dbReference>
<evidence type="ECO:0000256" key="5">
    <source>
        <dbReference type="ARBA" id="ARBA00022801"/>
    </source>
</evidence>
<organism evidence="14 15">
    <name type="scientific">Actinopolymorpha cephalotaxi</name>
    <dbReference type="NCBI Taxonomy" id="504797"/>
    <lineage>
        <taxon>Bacteria</taxon>
        <taxon>Bacillati</taxon>
        <taxon>Actinomycetota</taxon>
        <taxon>Actinomycetes</taxon>
        <taxon>Propionibacteriales</taxon>
        <taxon>Actinopolymorphaceae</taxon>
        <taxon>Actinopolymorpha</taxon>
    </lineage>
</organism>
<keyword evidence="7" id="KW-0546">Nucleotide metabolism</keyword>
<evidence type="ECO:0000256" key="12">
    <source>
        <dbReference type="SAM" id="MobiDB-lite"/>
    </source>
</evidence>
<feature type="domain" description="Non-canonical purine NTP phosphatase/PRRC1" evidence="13">
    <location>
        <begin position="8"/>
        <end position="176"/>
    </location>
</feature>
<evidence type="ECO:0000256" key="3">
    <source>
        <dbReference type="ARBA" id="ARBA00022723"/>
    </source>
</evidence>
<reference evidence="14 15" key="1">
    <citation type="submission" date="2020-07" db="EMBL/GenBank/DDBJ databases">
        <title>Sequencing the genomes of 1000 actinobacteria strains.</title>
        <authorList>
            <person name="Klenk H.-P."/>
        </authorList>
    </citation>
    <scope>NUCLEOTIDE SEQUENCE [LARGE SCALE GENOMIC DNA]</scope>
    <source>
        <strain evidence="14 15">DSM 45117</strain>
    </source>
</reference>
<dbReference type="InterPro" id="IPR050299">
    <property type="entry name" value="YjjX_NTPase"/>
</dbReference>
<evidence type="ECO:0000256" key="8">
    <source>
        <dbReference type="ARBA" id="ARBA00023211"/>
    </source>
</evidence>
<gene>
    <name evidence="14" type="ORF">FHR37_001402</name>
</gene>
<feature type="compositionally biased region" description="Basic and acidic residues" evidence="12">
    <location>
        <begin position="51"/>
        <end position="64"/>
    </location>
</feature>
<evidence type="ECO:0000313" key="14">
    <source>
        <dbReference type="EMBL" id="NYH82551.1"/>
    </source>
</evidence>
<comment type="cofactor">
    <cofactor evidence="1">
        <name>Mn(2+)</name>
        <dbReference type="ChEBI" id="CHEBI:29035"/>
    </cofactor>
</comment>
<keyword evidence="6" id="KW-0460">Magnesium</keyword>
<evidence type="ECO:0000256" key="7">
    <source>
        <dbReference type="ARBA" id="ARBA00023080"/>
    </source>
</evidence>
<evidence type="ECO:0000256" key="1">
    <source>
        <dbReference type="ARBA" id="ARBA00001936"/>
    </source>
</evidence>
<dbReference type="EMBL" id="JACBZA010000001">
    <property type="protein sequence ID" value="NYH82551.1"/>
    <property type="molecule type" value="Genomic_DNA"/>
</dbReference>
<keyword evidence="8" id="KW-0464">Manganese</keyword>
<evidence type="ECO:0000256" key="2">
    <source>
        <dbReference type="ARBA" id="ARBA00001946"/>
    </source>
</evidence>
<evidence type="ECO:0000259" key="13">
    <source>
        <dbReference type="Pfam" id="PF01931"/>
    </source>
</evidence>
<comment type="catalytic activity">
    <reaction evidence="11">
        <text>XTP + H2O = XDP + phosphate + H(+)</text>
        <dbReference type="Rhea" id="RHEA:28406"/>
        <dbReference type="ChEBI" id="CHEBI:15377"/>
        <dbReference type="ChEBI" id="CHEBI:15378"/>
        <dbReference type="ChEBI" id="CHEBI:43474"/>
        <dbReference type="ChEBI" id="CHEBI:59884"/>
        <dbReference type="ChEBI" id="CHEBI:61314"/>
        <dbReference type="EC" id="3.6.1.73"/>
    </reaction>
</comment>
<sequence length="195" mass="20356">MSMCVVIASGNPVKRRATLEAVKVALGQDEVDAVTVDVASGVPQQPVGDEETLRGARNRAEAARQDRPDANLWVGVEGGVIERDGALDCMAWIVVLGRRGPDGPVIRGESRTATFALPAEIADRVRAGVELGTATDDVLGGTDTKSTTGTVGPLTGGVIDRVAFYAHALVLAMVPFRNVDLTFPSAEPVLGGRPE</sequence>
<keyword evidence="5" id="KW-0378">Hydrolase</keyword>
<keyword evidence="15" id="KW-1185">Reference proteome</keyword>
<dbReference type="PANTHER" id="PTHR34699">
    <property type="match status" value="1"/>
</dbReference>
<name>A0ABX2RYW7_9ACTN</name>
<dbReference type="NCBIfam" id="TIGR00258">
    <property type="entry name" value="inosine/xanthosine triphosphatase"/>
    <property type="match status" value="1"/>
</dbReference>
<comment type="catalytic activity">
    <reaction evidence="10">
        <text>ITP + H2O = IDP + phosphate + H(+)</text>
        <dbReference type="Rhea" id="RHEA:28330"/>
        <dbReference type="ChEBI" id="CHEBI:15377"/>
        <dbReference type="ChEBI" id="CHEBI:15378"/>
        <dbReference type="ChEBI" id="CHEBI:43474"/>
        <dbReference type="ChEBI" id="CHEBI:58280"/>
        <dbReference type="ChEBI" id="CHEBI:61402"/>
        <dbReference type="EC" id="3.6.1.73"/>
    </reaction>
</comment>
<dbReference type="Gene3D" id="3.90.950.10">
    <property type="match status" value="1"/>
</dbReference>
<dbReference type="InterPro" id="IPR029001">
    <property type="entry name" value="ITPase-like_fam"/>
</dbReference>
<dbReference type="EC" id="3.6.1.73" evidence="9"/>
<evidence type="ECO:0000256" key="4">
    <source>
        <dbReference type="ARBA" id="ARBA00022741"/>
    </source>
</evidence>
<dbReference type="InterPro" id="IPR002786">
    <property type="entry name" value="Non_canon_purine_NTPase"/>
</dbReference>
<keyword evidence="3" id="KW-0479">Metal-binding</keyword>
<evidence type="ECO:0000256" key="9">
    <source>
        <dbReference type="ARBA" id="ARBA00038901"/>
    </source>
</evidence>
<evidence type="ECO:0000256" key="6">
    <source>
        <dbReference type="ARBA" id="ARBA00022842"/>
    </source>
</evidence>
<keyword evidence="4" id="KW-0547">Nucleotide-binding</keyword>
<evidence type="ECO:0000256" key="11">
    <source>
        <dbReference type="ARBA" id="ARBA00048781"/>
    </source>
</evidence>
<proteinExistence type="predicted"/>